<keyword evidence="1" id="KW-0472">Membrane</keyword>
<dbReference type="InterPro" id="IPR036927">
    <property type="entry name" value="Cyt_c_oxase-like_su1_sf"/>
</dbReference>
<evidence type="ECO:0000313" key="2">
    <source>
        <dbReference type="EMBL" id="MET7000939.1"/>
    </source>
</evidence>
<dbReference type="Gene3D" id="1.20.210.10">
    <property type="entry name" value="Cytochrome c oxidase-like, subunit I domain"/>
    <property type="match status" value="1"/>
</dbReference>
<feature type="transmembrane region" description="Helical" evidence="1">
    <location>
        <begin position="9"/>
        <end position="26"/>
    </location>
</feature>
<proteinExistence type="predicted"/>
<reference evidence="2 3" key="1">
    <citation type="submission" date="2024-06" db="EMBL/GenBank/DDBJ databases">
        <title>Chitinophaga defluvii sp. nov., isolated from municipal sewage.</title>
        <authorList>
            <person name="Zhang L."/>
        </authorList>
    </citation>
    <scope>NUCLEOTIDE SEQUENCE [LARGE SCALE GENOMIC DNA]</scope>
    <source>
        <strain evidence="2 3">H8</strain>
    </source>
</reference>
<gene>
    <name evidence="2" type="ORF">ABR189_26380</name>
</gene>
<feature type="transmembrane region" description="Helical" evidence="1">
    <location>
        <begin position="76"/>
        <end position="96"/>
    </location>
</feature>
<protein>
    <submittedName>
        <fullName evidence="2">Uncharacterized protein</fullName>
    </submittedName>
</protein>
<evidence type="ECO:0000313" key="3">
    <source>
        <dbReference type="Proteomes" id="UP001549749"/>
    </source>
</evidence>
<feature type="transmembrane region" description="Helical" evidence="1">
    <location>
        <begin position="38"/>
        <end position="64"/>
    </location>
</feature>
<name>A0ABV2TFQ0_9BACT</name>
<evidence type="ECO:0000256" key="1">
    <source>
        <dbReference type="SAM" id="Phobius"/>
    </source>
</evidence>
<accession>A0ABV2TFQ0</accession>
<dbReference type="RefSeq" id="WP_354663491.1">
    <property type="nucleotide sequence ID" value="NZ_JBEXAC010000002.1"/>
</dbReference>
<sequence>MPEILHPKRLMLLVSSIIVIANYILYGNTTTDIHLHDTYFVLSGGFITACLVFLLGLETLLYFLSSNYRQFITLQYLHIASIFIFWITYIVFPFGATPTPPSSPSYYNLSAYESYMIMPHLPFIIALLLFVSGQFLFVFNLLAGFIRGKKTSL</sequence>
<dbReference type="Proteomes" id="UP001549749">
    <property type="component" value="Unassembled WGS sequence"/>
</dbReference>
<keyword evidence="1" id="KW-0812">Transmembrane</keyword>
<organism evidence="2 3">
    <name type="scientific">Chitinophaga defluvii</name>
    <dbReference type="NCBI Taxonomy" id="3163343"/>
    <lineage>
        <taxon>Bacteria</taxon>
        <taxon>Pseudomonadati</taxon>
        <taxon>Bacteroidota</taxon>
        <taxon>Chitinophagia</taxon>
        <taxon>Chitinophagales</taxon>
        <taxon>Chitinophagaceae</taxon>
        <taxon>Chitinophaga</taxon>
    </lineage>
</organism>
<feature type="transmembrane region" description="Helical" evidence="1">
    <location>
        <begin position="116"/>
        <end position="143"/>
    </location>
</feature>
<keyword evidence="3" id="KW-1185">Reference proteome</keyword>
<dbReference type="EMBL" id="JBEXAC010000002">
    <property type="protein sequence ID" value="MET7000939.1"/>
    <property type="molecule type" value="Genomic_DNA"/>
</dbReference>
<keyword evidence="1" id="KW-1133">Transmembrane helix</keyword>
<comment type="caution">
    <text evidence="2">The sequence shown here is derived from an EMBL/GenBank/DDBJ whole genome shotgun (WGS) entry which is preliminary data.</text>
</comment>